<reference evidence="3" key="1">
    <citation type="journal article" date="2019" name="Int. J. Syst. Evol. Microbiol.">
        <title>The Global Catalogue of Microorganisms (GCM) 10K type strain sequencing project: providing services to taxonomists for standard genome sequencing and annotation.</title>
        <authorList>
            <consortium name="The Broad Institute Genomics Platform"/>
            <consortium name="The Broad Institute Genome Sequencing Center for Infectious Disease"/>
            <person name="Wu L."/>
            <person name="Ma J."/>
        </authorList>
    </citation>
    <scope>NUCLEOTIDE SEQUENCE [LARGE SCALE GENOMIC DNA]</scope>
    <source>
        <strain evidence="3">CGMCC 1.12989</strain>
    </source>
</reference>
<keyword evidence="3" id="KW-1185">Reference proteome</keyword>
<keyword evidence="1" id="KW-0472">Membrane</keyword>
<feature type="transmembrane region" description="Helical" evidence="1">
    <location>
        <begin position="98"/>
        <end position="116"/>
    </location>
</feature>
<name>A0ABV8RP58_9SPHN</name>
<protein>
    <submittedName>
        <fullName evidence="2">Phage holin family protein</fullName>
    </submittedName>
</protein>
<dbReference type="InterPro" id="IPR009937">
    <property type="entry name" value="Phage_holin_3_6"/>
</dbReference>
<sequence>MMIDSEATASTDARKEAIASADVDGDGSLVDDLRALADDVQTAFEAERAFQSERAAFLLNRSKGIAGLLLLALGCVYFAMVALVVGLLLALIPLVTVWGALAIVGVTLLLLGFIALSMARTRLRRMQAAAMPPPLKAVP</sequence>
<evidence type="ECO:0000313" key="2">
    <source>
        <dbReference type="EMBL" id="MFC4295140.1"/>
    </source>
</evidence>
<dbReference type="EMBL" id="JBHSDR010000006">
    <property type="protein sequence ID" value="MFC4295140.1"/>
    <property type="molecule type" value="Genomic_DNA"/>
</dbReference>
<accession>A0ABV8RP58</accession>
<dbReference type="RefSeq" id="WP_379538625.1">
    <property type="nucleotide sequence ID" value="NZ_JBHSDR010000006.1"/>
</dbReference>
<evidence type="ECO:0000256" key="1">
    <source>
        <dbReference type="SAM" id="Phobius"/>
    </source>
</evidence>
<feature type="transmembrane region" description="Helical" evidence="1">
    <location>
        <begin position="68"/>
        <end position="92"/>
    </location>
</feature>
<comment type="caution">
    <text evidence="2">The sequence shown here is derived from an EMBL/GenBank/DDBJ whole genome shotgun (WGS) entry which is preliminary data.</text>
</comment>
<keyword evidence="1" id="KW-1133">Transmembrane helix</keyword>
<keyword evidence="1" id="KW-0812">Transmembrane</keyword>
<dbReference type="Proteomes" id="UP001595828">
    <property type="component" value="Unassembled WGS sequence"/>
</dbReference>
<organism evidence="2 3">
    <name type="scientific">Novosphingobium tardum</name>
    <dbReference type="NCBI Taxonomy" id="1538021"/>
    <lineage>
        <taxon>Bacteria</taxon>
        <taxon>Pseudomonadati</taxon>
        <taxon>Pseudomonadota</taxon>
        <taxon>Alphaproteobacteria</taxon>
        <taxon>Sphingomonadales</taxon>
        <taxon>Sphingomonadaceae</taxon>
        <taxon>Novosphingobium</taxon>
    </lineage>
</organism>
<evidence type="ECO:0000313" key="3">
    <source>
        <dbReference type="Proteomes" id="UP001595828"/>
    </source>
</evidence>
<dbReference type="Pfam" id="PF07332">
    <property type="entry name" value="Phage_holin_3_6"/>
    <property type="match status" value="1"/>
</dbReference>
<gene>
    <name evidence="2" type="ORF">ACFO0A_08735</name>
</gene>
<proteinExistence type="predicted"/>